<evidence type="ECO:0000256" key="4">
    <source>
        <dbReference type="ARBA" id="ARBA00022723"/>
    </source>
</evidence>
<accession>A0A9D2CAH7</accession>
<organism evidence="13 14">
    <name type="scientific">Candidatus Agrococcus pullicola</name>
    <dbReference type="NCBI Taxonomy" id="2838429"/>
    <lineage>
        <taxon>Bacteria</taxon>
        <taxon>Bacillati</taxon>
        <taxon>Actinomycetota</taxon>
        <taxon>Actinomycetes</taxon>
        <taxon>Micrococcales</taxon>
        <taxon>Microbacteriaceae</taxon>
        <taxon>Agrococcus</taxon>
    </lineage>
</organism>
<evidence type="ECO:0000256" key="1">
    <source>
        <dbReference type="ARBA" id="ARBA00004141"/>
    </source>
</evidence>
<feature type="transmembrane region" description="Helical" evidence="12">
    <location>
        <begin position="241"/>
        <end position="265"/>
    </location>
</feature>
<dbReference type="EMBL" id="DXDC01000335">
    <property type="protein sequence ID" value="HIY66813.1"/>
    <property type="molecule type" value="Genomic_DNA"/>
</dbReference>
<dbReference type="GO" id="GO:0006784">
    <property type="term" value="P:heme A biosynthetic process"/>
    <property type="evidence" value="ECO:0007669"/>
    <property type="project" value="InterPro"/>
</dbReference>
<keyword evidence="7" id="KW-0408">Iron</keyword>
<gene>
    <name evidence="13" type="ORF">H9830_11115</name>
</gene>
<evidence type="ECO:0000256" key="12">
    <source>
        <dbReference type="SAM" id="Phobius"/>
    </source>
</evidence>
<reference evidence="13" key="2">
    <citation type="submission" date="2021-04" db="EMBL/GenBank/DDBJ databases">
        <authorList>
            <person name="Gilroy R."/>
        </authorList>
    </citation>
    <scope>NUCLEOTIDE SEQUENCE</scope>
    <source>
        <strain evidence="13">ChiGjej1B1-98</strain>
    </source>
</reference>
<feature type="transmembrane region" description="Helical" evidence="12">
    <location>
        <begin position="48"/>
        <end position="65"/>
    </location>
</feature>
<keyword evidence="9 12" id="KW-0472">Membrane</keyword>
<dbReference type="GO" id="GO:0016020">
    <property type="term" value="C:membrane"/>
    <property type="evidence" value="ECO:0007669"/>
    <property type="project" value="UniProtKB-SubCell"/>
</dbReference>
<dbReference type="Pfam" id="PF02628">
    <property type="entry name" value="COX15-CtaA"/>
    <property type="match status" value="2"/>
</dbReference>
<comment type="caution">
    <text evidence="13">The sequence shown here is derived from an EMBL/GenBank/DDBJ whole genome shotgun (WGS) entry which is preliminary data.</text>
</comment>
<dbReference type="GO" id="GO:0016491">
    <property type="term" value="F:oxidoreductase activity"/>
    <property type="evidence" value="ECO:0007669"/>
    <property type="project" value="UniProtKB-KW"/>
</dbReference>
<proteinExistence type="predicted"/>
<keyword evidence="2" id="KW-1003">Cell membrane</keyword>
<evidence type="ECO:0000256" key="6">
    <source>
        <dbReference type="ARBA" id="ARBA00023002"/>
    </source>
</evidence>
<evidence type="ECO:0000256" key="11">
    <source>
        <dbReference type="ARBA" id="ARBA00023444"/>
    </source>
</evidence>
<dbReference type="InterPro" id="IPR003780">
    <property type="entry name" value="COX15/CtaA_fam"/>
</dbReference>
<comment type="subcellular location">
    <subcellularLocation>
        <location evidence="1">Membrane</location>
        <topology evidence="1">Multi-pass membrane protein</topology>
    </subcellularLocation>
</comment>
<evidence type="ECO:0000256" key="2">
    <source>
        <dbReference type="ARBA" id="ARBA00022475"/>
    </source>
</evidence>
<keyword evidence="8" id="KW-0350">Heme biosynthesis</keyword>
<dbReference type="PANTHER" id="PTHR35457:SF1">
    <property type="entry name" value="HEME A SYNTHASE"/>
    <property type="match status" value="1"/>
</dbReference>
<dbReference type="Proteomes" id="UP000824005">
    <property type="component" value="Unassembled WGS sequence"/>
</dbReference>
<feature type="transmembrane region" description="Helical" evidence="12">
    <location>
        <begin position="150"/>
        <end position="171"/>
    </location>
</feature>
<evidence type="ECO:0000256" key="9">
    <source>
        <dbReference type="ARBA" id="ARBA00023136"/>
    </source>
</evidence>
<evidence type="ECO:0000256" key="10">
    <source>
        <dbReference type="ARBA" id="ARBA00023157"/>
    </source>
</evidence>
<keyword evidence="3 12" id="KW-0812">Transmembrane</keyword>
<reference evidence="13" key="1">
    <citation type="journal article" date="2021" name="PeerJ">
        <title>Extensive microbial diversity within the chicken gut microbiome revealed by metagenomics and culture.</title>
        <authorList>
            <person name="Gilroy R."/>
            <person name="Ravi A."/>
            <person name="Getino M."/>
            <person name="Pursley I."/>
            <person name="Horton D.L."/>
            <person name="Alikhan N.F."/>
            <person name="Baker D."/>
            <person name="Gharbi K."/>
            <person name="Hall N."/>
            <person name="Watson M."/>
            <person name="Adriaenssens E.M."/>
            <person name="Foster-Nyarko E."/>
            <person name="Jarju S."/>
            <person name="Secka A."/>
            <person name="Antonio M."/>
            <person name="Oren A."/>
            <person name="Chaudhuri R.R."/>
            <person name="La Ragione R."/>
            <person name="Hildebrand F."/>
            <person name="Pallen M.J."/>
        </authorList>
    </citation>
    <scope>NUCLEOTIDE SEQUENCE</scope>
    <source>
        <strain evidence="13">ChiGjej1B1-98</strain>
    </source>
</reference>
<feature type="transmembrane region" description="Helical" evidence="12">
    <location>
        <begin position="77"/>
        <end position="102"/>
    </location>
</feature>
<evidence type="ECO:0000256" key="8">
    <source>
        <dbReference type="ARBA" id="ARBA00023133"/>
    </source>
</evidence>
<comment type="pathway">
    <text evidence="11">Porphyrin-containing compound metabolism.</text>
</comment>
<evidence type="ECO:0000256" key="5">
    <source>
        <dbReference type="ARBA" id="ARBA00022989"/>
    </source>
</evidence>
<dbReference type="GO" id="GO:0046872">
    <property type="term" value="F:metal ion binding"/>
    <property type="evidence" value="ECO:0007669"/>
    <property type="project" value="UniProtKB-KW"/>
</dbReference>
<evidence type="ECO:0000313" key="13">
    <source>
        <dbReference type="EMBL" id="HIY66813.1"/>
    </source>
</evidence>
<keyword evidence="6" id="KW-0560">Oxidoreductase</keyword>
<sequence length="275" mass="29128">MLIVLTGGLVRLTESGLGCTDWPHCTPDAFFPVPEHGIHGYIEYANRVWGAVVILISLWMFALTVKHRKREGGRELVILSTFILVLTAAQAIIGAIVVWLHLRPDTVGIHFLLSVILVAIAAVLAWRVFRGPCGVKLGTKPQTILTHVTSVVFAGVVLMGTLTTGAGPHAGDGGAVRNGLDPVIMSHLHAWPSYGLLAFALVLLLFAVRSGPPAHLWSVVGLIAACLLQMIVGIVQSNTGLPISLVAVHMLGSMLATAAMAFTVVSLRDHKATAA</sequence>
<keyword evidence="5 12" id="KW-1133">Transmembrane helix</keyword>
<name>A0A9D2CAH7_9MICO</name>
<feature type="transmembrane region" description="Helical" evidence="12">
    <location>
        <begin position="215"/>
        <end position="235"/>
    </location>
</feature>
<evidence type="ECO:0000313" key="14">
    <source>
        <dbReference type="Proteomes" id="UP000824005"/>
    </source>
</evidence>
<evidence type="ECO:0000256" key="7">
    <source>
        <dbReference type="ARBA" id="ARBA00023004"/>
    </source>
</evidence>
<dbReference type="AlphaFoldDB" id="A0A9D2CAH7"/>
<keyword evidence="4" id="KW-0479">Metal-binding</keyword>
<dbReference type="InterPro" id="IPR050450">
    <property type="entry name" value="COX15/CtaA_HemeA_synthase"/>
</dbReference>
<keyword evidence="10" id="KW-1015">Disulfide bond</keyword>
<evidence type="ECO:0000256" key="3">
    <source>
        <dbReference type="ARBA" id="ARBA00022692"/>
    </source>
</evidence>
<feature type="transmembrane region" description="Helical" evidence="12">
    <location>
        <begin position="108"/>
        <end position="129"/>
    </location>
</feature>
<protein>
    <submittedName>
        <fullName evidence="13">COX15/CtaA family protein</fullName>
    </submittedName>
</protein>
<dbReference type="PANTHER" id="PTHR35457">
    <property type="entry name" value="HEME A SYNTHASE"/>
    <property type="match status" value="1"/>
</dbReference>
<feature type="transmembrane region" description="Helical" evidence="12">
    <location>
        <begin position="191"/>
        <end position="208"/>
    </location>
</feature>